<feature type="compositionally biased region" description="Basic and acidic residues" evidence="1">
    <location>
        <begin position="238"/>
        <end position="247"/>
    </location>
</feature>
<protein>
    <recommendedName>
        <fullName evidence="5">DUF502 domain-containing protein</fullName>
    </recommendedName>
</protein>
<evidence type="ECO:0008006" key="5">
    <source>
        <dbReference type="Google" id="ProtNLM"/>
    </source>
</evidence>
<dbReference type="PANTHER" id="PTHR31876">
    <property type="entry name" value="COV-LIKE PROTEIN 1"/>
    <property type="match status" value="1"/>
</dbReference>
<evidence type="ECO:0000256" key="1">
    <source>
        <dbReference type="SAM" id="MobiDB-lite"/>
    </source>
</evidence>
<proteinExistence type="predicted"/>
<dbReference type="Proteomes" id="UP000317318">
    <property type="component" value="Chromosome"/>
</dbReference>
<organism evidence="3 4">
    <name type="scientific">Stratiformator vulcanicus</name>
    <dbReference type="NCBI Taxonomy" id="2527980"/>
    <lineage>
        <taxon>Bacteria</taxon>
        <taxon>Pseudomonadati</taxon>
        <taxon>Planctomycetota</taxon>
        <taxon>Planctomycetia</taxon>
        <taxon>Planctomycetales</taxon>
        <taxon>Planctomycetaceae</taxon>
        <taxon>Stratiformator</taxon>
    </lineage>
</organism>
<feature type="transmembrane region" description="Helical" evidence="2">
    <location>
        <begin position="35"/>
        <end position="57"/>
    </location>
</feature>
<evidence type="ECO:0000313" key="4">
    <source>
        <dbReference type="Proteomes" id="UP000317318"/>
    </source>
</evidence>
<dbReference type="Pfam" id="PF04367">
    <property type="entry name" value="DUF502"/>
    <property type="match status" value="1"/>
</dbReference>
<dbReference type="KEGG" id="svp:Pan189_23680"/>
<keyword evidence="2" id="KW-1133">Transmembrane helix</keyword>
<keyword evidence="2" id="KW-0472">Membrane</keyword>
<name>A0A517R299_9PLAN</name>
<reference evidence="3 4" key="1">
    <citation type="submission" date="2019-02" db="EMBL/GenBank/DDBJ databases">
        <title>Deep-cultivation of Planctomycetes and their phenomic and genomic characterization uncovers novel biology.</title>
        <authorList>
            <person name="Wiegand S."/>
            <person name="Jogler M."/>
            <person name="Boedeker C."/>
            <person name="Pinto D."/>
            <person name="Vollmers J."/>
            <person name="Rivas-Marin E."/>
            <person name="Kohn T."/>
            <person name="Peeters S.H."/>
            <person name="Heuer A."/>
            <person name="Rast P."/>
            <person name="Oberbeckmann S."/>
            <person name="Bunk B."/>
            <person name="Jeske O."/>
            <person name="Meyerdierks A."/>
            <person name="Storesund J.E."/>
            <person name="Kallscheuer N."/>
            <person name="Luecker S."/>
            <person name="Lage O.M."/>
            <person name="Pohl T."/>
            <person name="Merkel B.J."/>
            <person name="Hornburger P."/>
            <person name="Mueller R.-W."/>
            <person name="Bruemmer F."/>
            <person name="Labrenz M."/>
            <person name="Spormann A.M."/>
            <person name="Op den Camp H."/>
            <person name="Overmann J."/>
            <person name="Amann R."/>
            <person name="Jetten M.S.M."/>
            <person name="Mascher T."/>
            <person name="Medema M.H."/>
            <person name="Devos D.P."/>
            <person name="Kaster A.-K."/>
            <person name="Ovreas L."/>
            <person name="Rohde M."/>
            <person name="Galperin M.Y."/>
            <person name="Jogler C."/>
        </authorList>
    </citation>
    <scope>NUCLEOTIDE SEQUENCE [LARGE SCALE GENOMIC DNA]</scope>
    <source>
        <strain evidence="3 4">Pan189</strain>
    </source>
</reference>
<keyword evidence="4" id="KW-1185">Reference proteome</keyword>
<dbReference type="AlphaFoldDB" id="A0A517R299"/>
<dbReference type="EMBL" id="CP036268">
    <property type="protein sequence ID" value="QDT37984.1"/>
    <property type="molecule type" value="Genomic_DNA"/>
</dbReference>
<keyword evidence="2" id="KW-0812">Transmembrane</keyword>
<sequence length="247" mass="27203">MANSNDEQPEQQTSKSIGSSGVGWLVRTLMGGAAFILPIVVLLAIFQYIYFLINSYFIDPLLKLVLPKSAEDTALAYWAPLLSIVAAVAFLFLMGLLARLRLQKLMNWFFEKIPGISTLYTAIRDTVHAMTGRPGLADVDTVVLVPFPQPETRMAGYLMTKSKQPDGSSLVAVYVPLVLFPPSGYTLILPEEKIVYTDWPTKDVWKLLMSGGLTLPPTIPYQPEDGTSKTYETSGRPAVDHQDDGST</sequence>
<evidence type="ECO:0000256" key="2">
    <source>
        <dbReference type="SAM" id="Phobius"/>
    </source>
</evidence>
<evidence type="ECO:0000313" key="3">
    <source>
        <dbReference type="EMBL" id="QDT37984.1"/>
    </source>
</evidence>
<gene>
    <name evidence="3" type="ORF">Pan189_23680</name>
</gene>
<dbReference type="PANTHER" id="PTHR31876:SF26">
    <property type="entry name" value="PROTEIN LIKE COV 2"/>
    <property type="match status" value="1"/>
</dbReference>
<dbReference type="InterPro" id="IPR007462">
    <property type="entry name" value="COV1-like"/>
</dbReference>
<accession>A0A517R299</accession>
<feature type="transmembrane region" description="Helical" evidence="2">
    <location>
        <begin position="77"/>
        <end position="98"/>
    </location>
</feature>
<feature type="region of interest" description="Disordered" evidence="1">
    <location>
        <begin position="218"/>
        <end position="247"/>
    </location>
</feature>
<dbReference type="RefSeq" id="WP_310820353.1">
    <property type="nucleotide sequence ID" value="NZ_CP036268.1"/>
</dbReference>